<evidence type="ECO:0000256" key="2">
    <source>
        <dbReference type="ARBA" id="ARBA00022840"/>
    </source>
</evidence>
<feature type="region of interest" description="Disordered" evidence="4">
    <location>
        <begin position="552"/>
        <end position="588"/>
    </location>
</feature>
<dbReference type="Proteomes" id="UP000026962">
    <property type="component" value="Chromosome 7"/>
</dbReference>
<dbReference type="InterPro" id="IPR014014">
    <property type="entry name" value="RNA_helicase_DEAD_Q_motif"/>
</dbReference>
<keyword evidence="5" id="KW-1133">Transmembrane helix</keyword>
<keyword evidence="5" id="KW-0472">Membrane</keyword>
<feature type="region of interest" description="Disordered" evidence="4">
    <location>
        <begin position="639"/>
        <end position="696"/>
    </location>
</feature>
<keyword evidence="8" id="KW-1185">Reference proteome</keyword>
<feature type="region of interest" description="Disordered" evidence="4">
    <location>
        <begin position="166"/>
        <end position="189"/>
    </location>
</feature>
<dbReference type="GO" id="GO:0005524">
    <property type="term" value="F:ATP binding"/>
    <property type="evidence" value="ECO:0007669"/>
    <property type="project" value="UniProtKB-KW"/>
</dbReference>
<dbReference type="InterPro" id="IPR055503">
    <property type="entry name" value="DUF7075"/>
</dbReference>
<dbReference type="PROSITE" id="PS51195">
    <property type="entry name" value="Q_MOTIF"/>
    <property type="match status" value="1"/>
</dbReference>
<feature type="compositionally biased region" description="Basic and acidic residues" evidence="4">
    <location>
        <begin position="561"/>
        <end position="572"/>
    </location>
</feature>
<dbReference type="Gramene" id="OPUNC07G21970.1">
    <property type="protein sequence ID" value="OPUNC07G21970.1"/>
    <property type="gene ID" value="OPUNC07G21970"/>
</dbReference>
<dbReference type="eggNOG" id="ENOG502QV1M">
    <property type="taxonomic scope" value="Eukaryota"/>
</dbReference>
<dbReference type="PANTHER" id="PTHR31469">
    <property type="entry name" value="OS07G0633600 PROTEIN"/>
    <property type="match status" value="1"/>
</dbReference>
<keyword evidence="2" id="KW-0067">ATP-binding</keyword>
<dbReference type="HOGENOM" id="CLU_264670_0_0_1"/>
<dbReference type="STRING" id="4537.A0A0E0LNR1"/>
<sequence>MSSSDHDEDSPLFRANSGDDDHPRRRSSSGGPSPVGEVPVAQSLIKAASNVCFSLFVLAVLVAAAAASAAVNATCDPDAPLNCSDPRVLAAVKAFNAKAFFRKSIVFLSYEAPVPGPKPGECDVAWRFRNRREKSWRRYRDYRRFALTPGDGCALDIARVGKFRSGTNAARPPRQKGSKNRNPRIAPPPVDAEINDTIPIVGSEAEFRRGKYLYYMRGGDHCKSMNQFIWSFLCGLGEAKFLNRTFVMDLNMCLSGAHTDNGKDEDGKDFRYYFDFEHLKESVSVVEEGDFLKDWKRWDKKKGPGRISVRKVPSYKVTPMQLKRDKSNIIWRLFDGQEPENYWYRVCEGRAAKVIQRPWYAIWKSKRLMNIVTEIAGRMDWDYDGLHVIRGWKAQNKQMYPNLDADTSPEALVDKVPKLLKPMRNLYIATNEPFYNYFDKLRSHFHVHLLDDYKELWSNTSEWYNETTTLSGGRPVPFDAYMRVIVDTEVFYRAKTQVETFNNLTRDCKDGINTCNFGVHILFLGWRIGIQRNFIQAMEVDGEARPFLLFSKPKSSRKKSKQEAEPQVHPHPEPPNPSPATAVEPDLCDSDEAPTAAVTENGDPEHAGDAAAVPSTFAELGLSQWLVDVCDSLGMRSPTAVQRQDENPTASSSPHSPTPTMSSSDHDEDSPLFRANSGDDDHPRRRSSSGGPSPVGEVPVAQSLIKAASNVCFSLFVLAVLVVTVVAVTYQPPDPWLQSSAAITTSLSRVLPNSTFLLPDDSLLPTGEDFNSSSPSAPPRDDPEQAAAAASAAVNATCDPDAPLNCSDPRVLAAVKAFNAKAFFRKSIVFLSYEAPVPGPKPGECDVAWRFRNRREKSWRRYRDYRRFALTPGDGCALDIARVGKFRSGTNAARPPRQKGSKNRNPRIAPPPVDAEINDTIPIVGSEAEFRRGKYLYYMRGGDHCKSMNQFIWSFLCGLGEAKFLNRTFVMDLNMCLSGAHTDNGKDEDGKDFRYYFDFEHLKESVSVVEEGDFLKDWKRWDKKKGPGRISVRKVPSYKVTPMQLKRDKSNIIWRLFDGQEPENYWYRVCEGRAAKVIQRPWYAIWKSKRLMNIVTEIAGRMDWDYDGLHVIRGWKAQNKQMYPNLDADTSPEALVDKVPKLLKPMRNLYIATNEPFYNYFDKLRSHFHVHLLDDYKELWSNTSEWYNETTTLSGGRPVPFDAYMRVIVDTEVFYRAKTQVETFNNLTRDCKDGINTCNLYKVNIGLKGPVLFLPKFVWMLDL</sequence>
<keyword evidence="5" id="KW-0812">Transmembrane</keyword>
<dbReference type="GO" id="GO:0003724">
    <property type="term" value="F:RNA helicase activity"/>
    <property type="evidence" value="ECO:0007669"/>
    <property type="project" value="InterPro"/>
</dbReference>
<dbReference type="InterPro" id="IPR055502">
    <property type="entry name" value="DUF7074"/>
</dbReference>
<evidence type="ECO:0000256" key="1">
    <source>
        <dbReference type="ARBA" id="ARBA00022741"/>
    </source>
</evidence>
<feature type="compositionally biased region" description="Low complexity" evidence="4">
    <location>
        <begin position="648"/>
        <end position="663"/>
    </location>
</feature>
<feature type="compositionally biased region" description="Basic residues" evidence="4">
    <location>
        <begin position="173"/>
        <end position="182"/>
    </location>
</feature>
<dbReference type="GO" id="GO:0005794">
    <property type="term" value="C:Golgi apparatus"/>
    <property type="evidence" value="ECO:0007669"/>
    <property type="project" value="TreeGrafter"/>
</dbReference>
<name>A0A0E0LNR1_ORYPU</name>
<feature type="short sequence motif" description="Q motif" evidence="3">
    <location>
        <begin position="615"/>
        <end position="643"/>
    </location>
</feature>
<feature type="domain" description="DEAD-box RNA helicase Q" evidence="6">
    <location>
        <begin position="615"/>
        <end position="643"/>
    </location>
</feature>
<dbReference type="PANTHER" id="PTHR31469:SF4">
    <property type="entry name" value="O-FUCOSYLTRANSFERASE FAMILY PROTEIN"/>
    <property type="match status" value="1"/>
</dbReference>
<dbReference type="EnsemblPlants" id="OPUNC07G21970.1">
    <property type="protein sequence ID" value="OPUNC07G21970.1"/>
    <property type="gene ID" value="OPUNC07G21970"/>
</dbReference>
<reference evidence="7" key="1">
    <citation type="submission" date="2015-04" db="UniProtKB">
        <authorList>
            <consortium name="EnsemblPlants"/>
        </authorList>
    </citation>
    <scope>IDENTIFICATION</scope>
</reference>
<evidence type="ECO:0000256" key="3">
    <source>
        <dbReference type="PROSITE-ProRule" id="PRU00552"/>
    </source>
</evidence>
<feature type="compositionally biased region" description="Basic residues" evidence="4">
    <location>
        <begin position="896"/>
        <end position="905"/>
    </location>
</feature>
<keyword evidence="1" id="KW-0547">Nucleotide-binding</keyword>
<evidence type="ECO:0000313" key="8">
    <source>
        <dbReference type="Proteomes" id="UP000026962"/>
    </source>
</evidence>
<dbReference type="AlphaFoldDB" id="A0A0E0LNR1"/>
<feature type="region of interest" description="Disordered" evidence="4">
    <location>
        <begin position="889"/>
        <end position="912"/>
    </location>
</feature>
<feature type="compositionally biased region" description="Acidic residues" evidence="4">
    <location>
        <begin position="1"/>
        <end position="10"/>
    </location>
</feature>
<evidence type="ECO:0000259" key="6">
    <source>
        <dbReference type="PROSITE" id="PS51195"/>
    </source>
</evidence>
<organism evidence="7">
    <name type="scientific">Oryza punctata</name>
    <name type="common">Red rice</name>
    <dbReference type="NCBI Taxonomy" id="4537"/>
    <lineage>
        <taxon>Eukaryota</taxon>
        <taxon>Viridiplantae</taxon>
        <taxon>Streptophyta</taxon>
        <taxon>Embryophyta</taxon>
        <taxon>Tracheophyta</taxon>
        <taxon>Spermatophyta</taxon>
        <taxon>Magnoliopsida</taxon>
        <taxon>Liliopsida</taxon>
        <taxon>Poales</taxon>
        <taxon>Poaceae</taxon>
        <taxon>BOP clade</taxon>
        <taxon>Oryzoideae</taxon>
        <taxon>Oryzeae</taxon>
        <taxon>Oryzinae</taxon>
        <taxon>Oryza</taxon>
    </lineage>
</organism>
<dbReference type="Pfam" id="PF23272">
    <property type="entry name" value="DUF7075"/>
    <property type="match status" value="2"/>
</dbReference>
<feature type="region of interest" description="Disordered" evidence="4">
    <location>
        <begin position="1"/>
        <end position="36"/>
    </location>
</feature>
<evidence type="ECO:0000256" key="4">
    <source>
        <dbReference type="SAM" id="MobiDB-lite"/>
    </source>
</evidence>
<proteinExistence type="predicted"/>
<reference evidence="7" key="2">
    <citation type="submission" date="2018-05" db="EMBL/GenBank/DDBJ databases">
        <title>OpunRS2 (Oryza punctata Reference Sequence Version 2).</title>
        <authorList>
            <person name="Zhang J."/>
            <person name="Kudrna D."/>
            <person name="Lee S."/>
            <person name="Talag J."/>
            <person name="Welchert J."/>
            <person name="Wing R.A."/>
        </authorList>
    </citation>
    <scope>NUCLEOTIDE SEQUENCE [LARGE SCALE GENOMIC DNA]</scope>
</reference>
<accession>A0A0E0LNR1</accession>
<dbReference type="Pfam" id="PF23269">
    <property type="entry name" value="DUF7074"/>
    <property type="match status" value="2"/>
</dbReference>
<evidence type="ECO:0000256" key="5">
    <source>
        <dbReference type="SAM" id="Phobius"/>
    </source>
</evidence>
<evidence type="ECO:0000313" key="7">
    <source>
        <dbReference type="EnsemblPlants" id="OPUNC07G21970.1"/>
    </source>
</evidence>
<feature type="transmembrane region" description="Helical" evidence="5">
    <location>
        <begin position="51"/>
        <end position="71"/>
    </location>
</feature>
<protein>
    <recommendedName>
        <fullName evidence="6">DEAD-box RNA helicase Q domain-containing protein</fullName>
    </recommendedName>
</protein>